<keyword evidence="7 11" id="KW-0067">ATP-binding</keyword>
<evidence type="ECO:0000256" key="8">
    <source>
        <dbReference type="ARBA" id="ARBA00022967"/>
    </source>
</evidence>
<keyword evidence="3 11" id="KW-1003">Cell membrane</keyword>
<dbReference type="SMART" id="SM00746">
    <property type="entry name" value="TRASH"/>
    <property type="match status" value="1"/>
</dbReference>
<dbReference type="SUPFAM" id="SSF56784">
    <property type="entry name" value="HAD-like"/>
    <property type="match status" value="1"/>
</dbReference>
<dbReference type="GO" id="GO:0005507">
    <property type="term" value="F:copper ion binding"/>
    <property type="evidence" value="ECO:0007669"/>
    <property type="project" value="TreeGrafter"/>
</dbReference>
<keyword evidence="5 11" id="KW-0479">Metal-binding</keyword>
<dbReference type="GO" id="GO:0055070">
    <property type="term" value="P:copper ion homeostasis"/>
    <property type="evidence" value="ECO:0007669"/>
    <property type="project" value="TreeGrafter"/>
</dbReference>
<feature type="domain" description="TRASH" evidence="13">
    <location>
        <begin position="47"/>
        <end position="85"/>
    </location>
</feature>
<dbReference type="Pfam" id="PF04945">
    <property type="entry name" value="YHS"/>
    <property type="match status" value="1"/>
</dbReference>
<feature type="transmembrane region" description="Helical" evidence="11">
    <location>
        <begin position="407"/>
        <end position="429"/>
    </location>
</feature>
<dbReference type="GO" id="GO:0016491">
    <property type="term" value="F:oxidoreductase activity"/>
    <property type="evidence" value="ECO:0007669"/>
    <property type="project" value="InterPro"/>
</dbReference>
<dbReference type="Gene3D" id="2.70.150.10">
    <property type="entry name" value="Calcium-transporting ATPase, cytoplasmic transduction domain A"/>
    <property type="match status" value="1"/>
</dbReference>
<feature type="transmembrane region" description="Helical" evidence="11">
    <location>
        <begin position="214"/>
        <end position="241"/>
    </location>
</feature>
<feature type="transmembrane region" description="Helical" evidence="11">
    <location>
        <begin position="751"/>
        <end position="770"/>
    </location>
</feature>
<dbReference type="Pfam" id="PF19335">
    <property type="entry name" value="HMBD"/>
    <property type="match status" value="1"/>
</dbReference>
<dbReference type="NCBIfam" id="TIGR01494">
    <property type="entry name" value="ATPase_P-type"/>
    <property type="match status" value="1"/>
</dbReference>
<dbReference type="SFLD" id="SFLDS00003">
    <property type="entry name" value="Haloacid_Dehalogenase"/>
    <property type="match status" value="1"/>
</dbReference>
<evidence type="ECO:0000256" key="1">
    <source>
        <dbReference type="ARBA" id="ARBA00004651"/>
    </source>
</evidence>
<reference evidence="14" key="2">
    <citation type="submission" date="2023-01" db="EMBL/GenBank/DDBJ databases">
        <authorList>
            <person name="Sun Q."/>
            <person name="Evtushenko L."/>
        </authorList>
    </citation>
    <scope>NUCLEOTIDE SEQUENCE</scope>
    <source>
        <strain evidence="14">VKM B-2555</strain>
    </source>
</reference>
<keyword evidence="10 11" id="KW-0472">Membrane</keyword>
<evidence type="ECO:0000256" key="6">
    <source>
        <dbReference type="ARBA" id="ARBA00022741"/>
    </source>
</evidence>
<dbReference type="GO" id="GO:0005886">
    <property type="term" value="C:plasma membrane"/>
    <property type="evidence" value="ECO:0007669"/>
    <property type="project" value="UniProtKB-SubCell"/>
</dbReference>
<organism evidence="14 15">
    <name type="scientific">Methylopila jiangsuensis</name>
    <dbReference type="NCBI Taxonomy" id="586230"/>
    <lineage>
        <taxon>Bacteria</taxon>
        <taxon>Pseudomonadati</taxon>
        <taxon>Pseudomonadota</taxon>
        <taxon>Alphaproteobacteria</taxon>
        <taxon>Hyphomicrobiales</taxon>
        <taxon>Methylopilaceae</taxon>
        <taxon>Methylopila</taxon>
    </lineage>
</organism>
<dbReference type="PRINTS" id="PR00943">
    <property type="entry name" value="CUATPASE"/>
</dbReference>
<dbReference type="SUPFAM" id="SSF47240">
    <property type="entry name" value="Ferritin-like"/>
    <property type="match status" value="1"/>
</dbReference>
<dbReference type="GO" id="GO:0060003">
    <property type="term" value="P:copper ion export"/>
    <property type="evidence" value="ECO:0007669"/>
    <property type="project" value="UniProtKB-ARBA"/>
</dbReference>
<evidence type="ECO:0000259" key="13">
    <source>
        <dbReference type="SMART" id="SM00746"/>
    </source>
</evidence>
<accession>A0A9W6N4W7</accession>
<dbReference type="InterPro" id="IPR036412">
    <property type="entry name" value="HAD-like_sf"/>
</dbReference>
<feature type="transmembrane region" description="Helical" evidence="11">
    <location>
        <begin position="253"/>
        <end position="272"/>
    </location>
</feature>
<evidence type="ECO:0000256" key="11">
    <source>
        <dbReference type="RuleBase" id="RU362081"/>
    </source>
</evidence>
<dbReference type="SUPFAM" id="SSF81653">
    <property type="entry name" value="Calcium ATPase, transduction domain A"/>
    <property type="match status" value="1"/>
</dbReference>
<feature type="transmembrane region" description="Helical" evidence="11">
    <location>
        <begin position="776"/>
        <end position="798"/>
    </location>
</feature>
<dbReference type="InterPro" id="IPR023214">
    <property type="entry name" value="HAD_sf"/>
</dbReference>
<dbReference type="PRINTS" id="PR00119">
    <property type="entry name" value="CATATPASE"/>
</dbReference>
<dbReference type="SUPFAM" id="SSF81665">
    <property type="entry name" value="Calcium ATPase, transmembrane domain M"/>
    <property type="match status" value="1"/>
</dbReference>
<dbReference type="NCBIfam" id="TIGR01525">
    <property type="entry name" value="ATPase-IB_hvy"/>
    <property type="match status" value="1"/>
</dbReference>
<dbReference type="Gene3D" id="1.10.620.20">
    <property type="entry name" value="Ribonucleotide Reductase, subunit A"/>
    <property type="match status" value="1"/>
</dbReference>
<evidence type="ECO:0000256" key="9">
    <source>
        <dbReference type="ARBA" id="ARBA00022989"/>
    </source>
</evidence>
<dbReference type="InterPro" id="IPR045800">
    <property type="entry name" value="HMBD"/>
</dbReference>
<keyword evidence="4 11" id="KW-0812">Transmembrane</keyword>
<dbReference type="GO" id="GO:0043682">
    <property type="term" value="F:P-type divalent copper transporter activity"/>
    <property type="evidence" value="ECO:0007669"/>
    <property type="project" value="TreeGrafter"/>
</dbReference>
<dbReference type="AlphaFoldDB" id="A0A9W6N4W7"/>
<dbReference type="InterPro" id="IPR001757">
    <property type="entry name" value="P_typ_ATPase"/>
</dbReference>
<feature type="region of interest" description="Disordered" evidence="12">
    <location>
        <begin position="1"/>
        <end position="40"/>
    </location>
</feature>
<evidence type="ECO:0000256" key="7">
    <source>
        <dbReference type="ARBA" id="ARBA00022840"/>
    </source>
</evidence>
<feature type="transmembrane region" description="Helical" evidence="11">
    <location>
        <begin position="435"/>
        <end position="458"/>
    </location>
</feature>
<dbReference type="Pfam" id="PF00122">
    <property type="entry name" value="E1-E2_ATPase"/>
    <property type="match status" value="1"/>
</dbReference>
<evidence type="ECO:0000313" key="14">
    <source>
        <dbReference type="EMBL" id="GLK77637.1"/>
    </source>
</evidence>
<dbReference type="NCBIfam" id="TIGR01511">
    <property type="entry name" value="ATPase-IB1_Cu"/>
    <property type="match status" value="1"/>
</dbReference>
<keyword evidence="9 11" id="KW-1133">Transmembrane helix</keyword>
<comment type="subcellular location">
    <subcellularLocation>
        <location evidence="1">Cell membrane</location>
        <topology evidence="1">Multi-pass membrane protein</topology>
    </subcellularLocation>
</comment>
<feature type="compositionally biased region" description="Basic and acidic residues" evidence="12">
    <location>
        <begin position="16"/>
        <end position="40"/>
    </location>
</feature>
<proteinExistence type="inferred from homology"/>
<dbReference type="CDD" id="cd02094">
    <property type="entry name" value="P-type_ATPase_Cu-like"/>
    <property type="match status" value="1"/>
</dbReference>
<dbReference type="EMBL" id="BSFK01000016">
    <property type="protein sequence ID" value="GLK77637.1"/>
    <property type="molecule type" value="Genomic_DNA"/>
</dbReference>
<dbReference type="InterPro" id="IPR059000">
    <property type="entry name" value="ATPase_P-type_domA"/>
</dbReference>
<dbReference type="SFLD" id="SFLDG00002">
    <property type="entry name" value="C1.7:_P-type_atpase_like"/>
    <property type="match status" value="1"/>
</dbReference>
<reference evidence="14" key="1">
    <citation type="journal article" date="2014" name="Int. J. Syst. Evol. Microbiol.">
        <title>Complete genome sequence of Corynebacterium casei LMG S-19264T (=DSM 44701T), isolated from a smear-ripened cheese.</title>
        <authorList>
            <consortium name="US DOE Joint Genome Institute (JGI-PGF)"/>
            <person name="Walter F."/>
            <person name="Albersmeier A."/>
            <person name="Kalinowski J."/>
            <person name="Ruckert C."/>
        </authorList>
    </citation>
    <scope>NUCLEOTIDE SEQUENCE</scope>
    <source>
        <strain evidence="14">VKM B-2555</strain>
    </source>
</reference>
<dbReference type="InterPro" id="IPR023298">
    <property type="entry name" value="ATPase_P-typ_TM_dom_sf"/>
</dbReference>
<dbReference type="Gene3D" id="3.40.50.1000">
    <property type="entry name" value="HAD superfamily/HAD-like"/>
    <property type="match status" value="1"/>
</dbReference>
<dbReference type="RefSeq" id="WP_271205478.1">
    <property type="nucleotide sequence ID" value="NZ_BSFK01000016.1"/>
</dbReference>
<keyword evidence="8" id="KW-1278">Translocase</keyword>
<dbReference type="InterPro" id="IPR009078">
    <property type="entry name" value="Ferritin-like_SF"/>
</dbReference>
<evidence type="ECO:0000256" key="4">
    <source>
        <dbReference type="ARBA" id="ARBA00022692"/>
    </source>
</evidence>
<dbReference type="GO" id="GO:0016887">
    <property type="term" value="F:ATP hydrolysis activity"/>
    <property type="evidence" value="ECO:0007669"/>
    <property type="project" value="InterPro"/>
</dbReference>
<evidence type="ECO:0000256" key="12">
    <source>
        <dbReference type="SAM" id="MobiDB-lite"/>
    </source>
</evidence>
<dbReference type="InterPro" id="IPR023299">
    <property type="entry name" value="ATPase_P-typ_cyto_dom_N"/>
</dbReference>
<comment type="caution">
    <text evidence="14">The sequence shown here is derived from an EMBL/GenBank/DDBJ whole genome shotgun (WGS) entry which is preliminary data.</text>
</comment>
<dbReference type="InterPro" id="IPR007029">
    <property type="entry name" value="YHS_dom"/>
</dbReference>
<name>A0A9W6N4W7_9HYPH</name>
<dbReference type="InterPro" id="IPR044492">
    <property type="entry name" value="P_typ_ATPase_HD_dom"/>
</dbReference>
<dbReference type="Proteomes" id="UP001143364">
    <property type="component" value="Unassembled WGS sequence"/>
</dbReference>
<dbReference type="PROSITE" id="PS00154">
    <property type="entry name" value="ATPASE_E1_E2"/>
    <property type="match status" value="1"/>
</dbReference>
<dbReference type="InterPro" id="IPR011017">
    <property type="entry name" value="TRASH_dom"/>
</dbReference>
<evidence type="ECO:0000256" key="10">
    <source>
        <dbReference type="ARBA" id="ARBA00023136"/>
    </source>
</evidence>
<dbReference type="Gene3D" id="3.40.1110.10">
    <property type="entry name" value="Calcium-transporting ATPase, cytoplasmic domain N"/>
    <property type="match status" value="1"/>
</dbReference>
<keyword evidence="15" id="KW-1185">Reference proteome</keyword>
<dbReference type="PANTHER" id="PTHR43520">
    <property type="entry name" value="ATP7, ISOFORM B"/>
    <property type="match status" value="1"/>
</dbReference>
<keyword evidence="6 11" id="KW-0547">Nucleotide-binding</keyword>
<feature type="transmembrane region" description="Helical" evidence="11">
    <location>
        <begin position="183"/>
        <end position="202"/>
    </location>
</feature>
<dbReference type="SFLD" id="SFLDF00027">
    <property type="entry name" value="p-type_atpase"/>
    <property type="match status" value="1"/>
</dbReference>
<evidence type="ECO:0000313" key="15">
    <source>
        <dbReference type="Proteomes" id="UP001143364"/>
    </source>
</evidence>
<dbReference type="Pfam" id="PF00702">
    <property type="entry name" value="Hydrolase"/>
    <property type="match status" value="1"/>
</dbReference>
<feature type="transmembrane region" description="Helical" evidence="11">
    <location>
        <begin position="150"/>
        <end position="171"/>
    </location>
</feature>
<comment type="similarity">
    <text evidence="2 11">Belongs to the cation transport ATPase (P-type) (TC 3.A.3) family. Type IB subfamily.</text>
</comment>
<sequence length="805" mass="84093">MAHSAEQAPGSCCGSHEGRRPPIETARDHGVHGHSHDGHIDAETAIDPVCGMTVEIATARHKSDAGGAAHYFCSAGCKSKFEAEPAKYAHDRQKDRPEAPEGAIYTCPMHPQIRQVGPGSCPICGMALEPEEVTAEAAPNHELADMTRRLWIGLALAAPILILEMGGHLFPGIHHIVPPTTSVWIQFALATPVVLWAGWPFFQRGWASVVTRNLNMFTLIAMGVGVAYAYSVVATLAPALFPPAFRGPDGAVAVYFEAAAVITVLVLLGQVLELRARDQTSGAIRALINLAPKTARRVRADGAEEEVAVEDISVGDLLRVRPGERIPVDADVAEGRSNVDQSMVTGEPMPVAKASGDAVIGGTINQSGSLTIKAQKVGRDTMLARIVQMVSDAQRSRAPIQKLADQVSGWFVPAVIAVAVLAFVAWAAVGPEPRLTYGLVAAVAVLIIACPCALGLATPMSIMVGVGKGASLGVLIKNAEALERLEKVDALVVDKTGTLTEGRPSVTEIVVAEGMSENELLALAAAVERASEHPLGHAVVAAAEERGLAIPAVEDFDSPTGKGVQGKVDGREVFLGNARYLQDAGVGLDEFAARADELRQAGATAIFVAVDRRTRGVIAIADPIKPSTLPAVRALKSEGIRIVMLTGDNRTTAEAVARSLAIDEVVADVLPEEKHEVVERLKREGRVVAMAGDGVNDAPALAAADVGIAMGTGTDVAIESAGVTLVRGDLMGIVKARALSKATMSNIRQNLALAFVYNAAGVPIAAGALYPVFGLLLSPIVAAAAMALSSVSVIGNALRLRARKI</sequence>
<evidence type="ECO:0000256" key="3">
    <source>
        <dbReference type="ARBA" id="ARBA00022475"/>
    </source>
</evidence>
<gene>
    <name evidence="14" type="ORF">GCM10008171_28910</name>
</gene>
<protein>
    <submittedName>
        <fullName evidence="14">Copper-translocating P-type ATPase</fullName>
    </submittedName>
</protein>
<dbReference type="InterPro" id="IPR027256">
    <property type="entry name" value="P-typ_ATPase_IB"/>
</dbReference>
<evidence type="ECO:0000256" key="2">
    <source>
        <dbReference type="ARBA" id="ARBA00006024"/>
    </source>
</evidence>
<dbReference type="FunFam" id="2.70.150.10:FF:000020">
    <property type="entry name" value="Copper-exporting P-type ATPase A"/>
    <property type="match status" value="1"/>
</dbReference>
<dbReference type="InterPro" id="IPR018303">
    <property type="entry name" value="ATPase_P-typ_P_site"/>
</dbReference>
<evidence type="ECO:0000256" key="5">
    <source>
        <dbReference type="ARBA" id="ARBA00022723"/>
    </source>
</evidence>
<dbReference type="InterPro" id="IPR012348">
    <property type="entry name" value="RNR-like"/>
</dbReference>
<dbReference type="InterPro" id="IPR008250">
    <property type="entry name" value="ATPase_P-typ_transduc_dom_A_sf"/>
</dbReference>
<dbReference type="GO" id="GO:0005524">
    <property type="term" value="F:ATP binding"/>
    <property type="evidence" value="ECO:0007669"/>
    <property type="project" value="UniProtKB-UniRule"/>
</dbReference>
<dbReference type="PANTHER" id="PTHR43520:SF8">
    <property type="entry name" value="P-TYPE CU(+) TRANSPORTER"/>
    <property type="match status" value="1"/>
</dbReference>